<name>A0A6S6XTY8_9PROT</name>
<keyword evidence="2" id="KW-1185">Reference proteome</keyword>
<dbReference type="Proteomes" id="UP000515733">
    <property type="component" value="Chromosome"/>
</dbReference>
<accession>A0A6S6XTY8</accession>
<reference evidence="1 2" key="1">
    <citation type="submission" date="2020-03" db="EMBL/GenBank/DDBJ databases">
        <authorList>
            <consortium name="Genoscope - CEA"/>
            <person name="William W."/>
        </authorList>
    </citation>
    <scope>NUCLEOTIDE SEQUENCE [LARGE SCALE GENOMIC DNA]</scope>
    <source>
        <strain evidence="2">DSM 16959</strain>
    </source>
</reference>
<gene>
    <name evidence="1" type="ORF">DENOEST_2315</name>
</gene>
<organism evidence="1 2">
    <name type="scientific">Denitratisoma oestradiolicum</name>
    <dbReference type="NCBI Taxonomy" id="311182"/>
    <lineage>
        <taxon>Bacteria</taxon>
        <taxon>Pseudomonadati</taxon>
        <taxon>Pseudomonadota</taxon>
        <taxon>Betaproteobacteria</taxon>
        <taxon>Nitrosomonadales</taxon>
        <taxon>Sterolibacteriaceae</taxon>
        <taxon>Denitratisoma</taxon>
    </lineage>
</organism>
<dbReference type="AlphaFoldDB" id="A0A6S6XTY8"/>
<proteinExistence type="predicted"/>
<protein>
    <submittedName>
        <fullName evidence="1">Uncharacterized protein</fullName>
    </submittedName>
</protein>
<dbReference type="KEGG" id="doe:DENOEST_2315"/>
<sequence>MREALLRAAEAGRLCKAGRGTGVGGVQFAFTHFILGGGLATIRIKNGL</sequence>
<evidence type="ECO:0000313" key="1">
    <source>
        <dbReference type="EMBL" id="CAB1369480.1"/>
    </source>
</evidence>
<dbReference type="EMBL" id="LR778301">
    <property type="protein sequence ID" value="CAB1369480.1"/>
    <property type="molecule type" value="Genomic_DNA"/>
</dbReference>
<evidence type="ECO:0000313" key="2">
    <source>
        <dbReference type="Proteomes" id="UP000515733"/>
    </source>
</evidence>